<dbReference type="Proteomes" id="UP000663889">
    <property type="component" value="Unassembled WGS sequence"/>
</dbReference>
<dbReference type="Proteomes" id="UP000663864">
    <property type="component" value="Unassembled WGS sequence"/>
</dbReference>
<evidence type="ECO:0000313" key="5">
    <source>
        <dbReference type="EMBL" id="CAF1030943.1"/>
    </source>
</evidence>
<evidence type="ECO:0000313" key="4">
    <source>
        <dbReference type="EMBL" id="CAF0972194.1"/>
    </source>
</evidence>
<evidence type="ECO:0000313" key="3">
    <source>
        <dbReference type="EMBL" id="CAF0878120.1"/>
    </source>
</evidence>
<comment type="caution">
    <text evidence="4">The sequence shown here is derived from an EMBL/GenBank/DDBJ whole genome shotgun (WGS) entry which is preliminary data.</text>
</comment>
<dbReference type="Proteomes" id="UP000663836">
    <property type="component" value="Unassembled WGS sequence"/>
</dbReference>
<evidence type="ECO:0000313" key="9">
    <source>
        <dbReference type="Proteomes" id="UP000663854"/>
    </source>
</evidence>
<evidence type="ECO:0000313" key="10">
    <source>
        <dbReference type="Proteomes" id="UP000663870"/>
    </source>
</evidence>
<sequence length="79" mass="9337">MKNQLCSYEELQSEARIILDDIIRKYSIRYEHQNGLTDYHPMMGILIMPLGATDFGKDFMFVSNLPNKNASVYWNWWSS</sequence>
<dbReference type="Proteomes" id="UP000663823">
    <property type="component" value="Unassembled WGS sequence"/>
</dbReference>
<name>A0A814EXP2_9BILA</name>
<gene>
    <name evidence="7" type="ORF">FNK824_LOCUS9228</name>
    <name evidence="8" type="ORF">JBS370_LOCUS14081</name>
    <name evidence="5" type="ORF">JXQ802_LOCUS15642</name>
    <name evidence="6" type="ORF">OTI717_LOCUS11176</name>
    <name evidence="4" type="ORF">PYM288_LOCUS13168</name>
    <name evidence="1" type="ORF">RFH988_LOCUS3704</name>
    <name evidence="2" type="ORF">SEV965_LOCUS1794</name>
    <name evidence="3" type="ORF">ZHD862_LOCUS6242</name>
</gene>
<dbReference type="Proteomes" id="UP000663882">
    <property type="component" value="Unassembled WGS sequence"/>
</dbReference>
<organism evidence="4 9">
    <name type="scientific">Rotaria sordida</name>
    <dbReference type="NCBI Taxonomy" id="392033"/>
    <lineage>
        <taxon>Eukaryota</taxon>
        <taxon>Metazoa</taxon>
        <taxon>Spiralia</taxon>
        <taxon>Gnathifera</taxon>
        <taxon>Rotifera</taxon>
        <taxon>Eurotatoria</taxon>
        <taxon>Bdelloidea</taxon>
        <taxon>Philodinida</taxon>
        <taxon>Philodinidae</taxon>
        <taxon>Rotaria</taxon>
    </lineage>
</organism>
<dbReference type="EMBL" id="CAJOAX010001050">
    <property type="protein sequence ID" value="CAF3680316.1"/>
    <property type="molecule type" value="Genomic_DNA"/>
</dbReference>
<dbReference type="EMBL" id="CAJNOT010000173">
    <property type="protein sequence ID" value="CAF0878120.1"/>
    <property type="molecule type" value="Genomic_DNA"/>
</dbReference>
<dbReference type="EMBL" id="CAJNOU010000036">
    <property type="protein sequence ID" value="CAF0824552.1"/>
    <property type="molecule type" value="Genomic_DNA"/>
</dbReference>
<dbReference type="EMBL" id="CAJNOO010000091">
    <property type="protein sequence ID" value="CAF0796666.1"/>
    <property type="molecule type" value="Genomic_DNA"/>
</dbReference>
<dbReference type="EMBL" id="CAJNOH010000258">
    <property type="protein sequence ID" value="CAF0972194.1"/>
    <property type="molecule type" value="Genomic_DNA"/>
</dbReference>
<keyword evidence="10" id="KW-1185">Reference proteome</keyword>
<dbReference type="AlphaFoldDB" id="A0A814EXP2"/>
<protein>
    <submittedName>
        <fullName evidence="4">Uncharacterized protein</fullName>
    </submittedName>
</protein>
<evidence type="ECO:0000313" key="6">
    <source>
        <dbReference type="EMBL" id="CAF3680316.1"/>
    </source>
</evidence>
<dbReference type="Proteomes" id="UP000663874">
    <property type="component" value="Unassembled WGS sequence"/>
</dbReference>
<dbReference type="OrthoDB" id="10044266at2759"/>
<dbReference type="Proteomes" id="UP000663870">
    <property type="component" value="Unassembled WGS sequence"/>
</dbReference>
<accession>A0A814EXP2</accession>
<proteinExistence type="predicted"/>
<evidence type="ECO:0000313" key="7">
    <source>
        <dbReference type="EMBL" id="CAF3702050.1"/>
    </source>
</evidence>
<dbReference type="EMBL" id="CAJOBD010001248">
    <property type="protein sequence ID" value="CAF3778220.1"/>
    <property type="molecule type" value="Genomic_DNA"/>
</dbReference>
<evidence type="ECO:0000313" key="8">
    <source>
        <dbReference type="EMBL" id="CAF3778220.1"/>
    </source>
</evidence>
<dbReference type="EMBL" id="CAJNOL010000366">
    <property type="protein sequence ID" value="CAF1030943.1"/>
    <property type="molecule type" value="Genomic_DNA"/>
</dbReference>
<evidence type="ECO:0000313" key="1">
    <source>
        <dbReference type="EMBL" id="CAF0796666.1"/>
    </source>
</evidence>
<dbReference type="EMBL" id="CAJOBE010000955">
    <property type="protein sequence ID" value="CAF3702050.1"/>
    <property type="molecule type" value="Genomic_DNA"/>
</dbReference>
<reference evidence="4" key="1">
    <citation type="submission" date="2021-02" db="EMBL/GenBank/DDBJ databases">
        <authorList>
            <person name="Nowell W R."/>
        </authorList>
    </citation>
    <scope>NUCLEOTIDE SEQUENCE</scope>
</reference>
<dbReference type="Proteomes" id="UP000663854">
    <property type="component" value="Unassembled WGS sequence"/>
</dbReference>
<evidence type="ECO:0000313" key="2">
    <source>
        <dbReference type="EMBL" id="CAF0824552.1"/>
    </source>
</evidence>